<name>A0ABS2WFW8_9BACL</name>
<dbReference type="PANTHER" id="PTHR43235">
    <property type="entry name" value="GLUTAMINE AMIDOTRANSFERASE PB2B2.05-RELATED"/>
    <property type="match status" value="1"/>
</dbReference>
<comment type="caution">
    <text evidence="1">The sequence shown here is derived from an EMBL/GenBank/DDBJ whole genome shotgun (WGS) entry which is preliminary data.</text>
</comment>
<dbReference type="Pfam" id="PF07722">
    <property type="entry name" value="Peptidase_C26"/>
    <property type="match status" value="1"/>
</dbReference>
<dbReference type="Proteomes" id="UP001177120">
    <property type="component" value="Unassembled WGS sequence"/>
</dbReference>
<dbReference type="EMBL" id="JAFHAP010000004">
    <property type="protein sequence ID" value="MBN2908437.1"/>
    <property type="molecule type" value="Genomic_DNA"/>
</dbReference>
<dbReference type="InterPro" id="IPR044668">
    <property type="entry name" value="PuuD-like"/>
</dbReference>
<keyword evidence="1" id="KW-0378">Hydrolase</keyword>
<evidence type="ECO:0000313" key="1">
    <source>
        <dbReference type="EMBL" id="MBN2908437.1"/>
    </source>
</evidence>
<accession>A0ABS2WFW8</accession>
<reference evidence="1" key="1">
    <citation type="journal article" date="2024" name="Int. J. Syst. Evol. Microbiol.">
        <title>Polycladomyces zharkentensis sp. nov., a novel thermophilic cellulose- and starch-degrading member of the Bacillota from a geothermal aquifer in Kazakhstan.</title>
        <authorList>
            <person name="Mashzhan A."/>
            <person name="Kistaubayeva A."/>
            <person name="Javier-Lopez R."/>
            <person name="Bissenova U."/>
            <person name="Bissenbay A."/>
            <person name="Birkeland N.K."/>
        </authorList>
    </citation>
    <scope>NUCLEOTIDE SEQUENCE</scope>
    <source>
        <strain evidence="1">ZKZ2T</strain>
    </source>
</reference>
<keyword evidence="2" id="KW-1185">Reference proteome</keyword>
<dbReference type="InterPro" id="IPR029062">
    <property type="entry name" value="Class_I_gatase-like"/>
</dbReference>
<dbReference type="PROSITE" id="PS51273">
    <property type="entry name" value="GATASE_TYPE_1"/>
    <property type="match status" value="1"/>
</dbReference>
<dbReference type="PANTHER" id="PTHR43235:SF1">
    <property type="entry name" value="GLUTAMINE AMIDOTRANSFERASE PB2B2.05-RELATED"/>
    <property type="match status" value="1"/>
</dbReference>
<proteinExistence type="predicted"/>
<dbReference type="RefSeq" id="WP_205492583.1">
    <property type="nucleotide sequence ID" value="NZ_JAFHAP010000004.1"/>
</dbReference>
<dbReference type="Gene3D" id="3.40.50.880">
    <property type="match status" value="1"/>
</dbReference>
<dbReference type="SUPFAM" id="SSF52317">
    <property type="entry name" value="Class I glutamine amidotransferase-like"/>
    <property type="match status" value="1"/>
</dbReference>
<organism evidence="1 2">
    <name type="scientific">Polycladomyces zharkentensis</name>
    <dbReference type="NCBI Taxonomy" id="2807616"/>
    <lineage>
        <taxon>Bacteria</taxon>
        <taxon>Bacillati</taxon>
        <taxon>Bacillota</taxon>
        <taxon>Bacilli</taxon>
        <taxon>Bacillales</taxon>
        <taxon>Thermoactinomycetaceae</taxon>
        <taxon>Polycladomyces</taxon>
    </lineage>
</organism>
<evidence type="ECO:0000313" key="2">
    <source>
        <dbReference type="Proteomes" id="UP001177120"/>
    </source>
</evidence>
<protein>
    <submittedName>
        <fullName evidence="1">Gamma-glutamyl-gamma-aminobutyrate hydrolase family protein</fullName>
    </submittedName>
</protein>
<sequence length="235" mass="26366">MRPLIGLTMSLQEERVQTLSREYSDAIRRAGGTPVAIPYCHDPEIVNEMAQRLDGVVLTGGGDIDPSLFGEEPLPGLREIVPERDRMETALVRLLLERDKPLLAICRGCQVLNIAVGGDMYQDLYTQREGLLQHDQRSPRHHATHAIQLVEGTLLHRLAQGNPVRVNSFHHQAVRRVPSSFRIAARTADGVIEAIESARHRFVVGVQWHPECMAETDAFSRRLFEALVEAAGRRF</sequence>
<dbReference type="InterPro" id="IPR011697">
    <property type="entry name" value="Peptidase_C26"/>
</dbReference>
<gene>
    <name evidence="1" type="ORF">JQC72_02745</name>
</gene>
<dbReference type="CDD" id="cd01745">
    <property type="entry name" value="GATase1_2"/>
    <property type="match status" value="1"/>
</dbReference>
<dbReference type="GO" id="GO:0016787">
    <property type="term" value="F:hydrolase activity"/>
    <property type="evidence" value="ECO:0007669"/>
    <property type="project" value="UniProtKB-KW"/>
</dbReference>